<dbReference type="PIRSF" id="PIRSF016719">
    <property type="entry name" value="UCP016719"/>
    <property type="match status" value="1"/>
</dbReference>
<evidence type="ECO:0000313" key="3">
    <source>
        <dbReference type="EMBL" id="MCP9292084.1"/>
    </source>
</evidence>
<proteinExistence type="predicted"/>
<name>A0A9X2L4E4_9BACT</name>
<accession>A0A9X2L4E4</accession>
<gene>
    <name evidence="3" type="ORF">NM125_10890</name>
</gene>
<dbReference type="PROSITE" id="PS51257">
    <property type="entry name" value="PROKAR_LIPOPROTEIN"/>
    <property type="match status" value="1"/>
</dbReference>
<dbReference type="AlphaFoldDB" id="A0A9X2L4E4"/>
<dbReference type="PANTHER" id="PTHR42915:SF1">
    <property type="entry name" value="PEPTIDOGLYCAN BETA-N-ACETYLMURAMIDASE NAMZ"/>
    <property type="match status" value="1"/>
</dbReference>
<organism evidence="3 4">
    <name type="scientific">Gracilimonas sediminicola</name>
    <dbReference type="NCBI Taxonomy" id="2952158"/>
    <lineage>
        <taxon>Bacteria</taxon>
        <taxon>Pseudomonadati</taxon>
        <taxon>Balneolota</taxon>
        <taxon>Balneolia</taxon>
        <taxon>Balneolales</taxon>
        <taxon>Balneolaceae</taxon>
        <taxon>Gracilimonas</taxon>
    </lineage>
</organism>
<evidence type="ECO:0000259" key="2">
    <source>
        <dbReference type="Pfam" id="PF20732"/>
    </source>
</evidence>
<dbReference type="Pfam" id="PF07075">
    <property type="entry name" value="NamZ_N"/>
    <property type="match status" value="1"/>
</dbReference>
<dbReference type="GO" id="GO:0033922">
    <property type="term" value="F:peptidoglycan beta-N-acetylmuramidase activity"/>
    <property type="evidence" value="ECO:0007669"/>
    <property type="project" value="InterPro"/>
</dbReference>
<evidence type="ECO:0000313" key="4">
    <source>
        <dbReference type="Proteomes" id="UP001139125"/>
    </source>
</evidence>
<feature type="domain" description="Peptidoglycan beta-N-acetylmuramidase NamZ N-terminal" evidence="1">
    <location>
        <begin position="48"/>
        <end position="251"/>
    </location>
</feature>
<feature type="domain" description="Peptidoglycan beta-N-acetylmuramidase NamZ C-terminal" evidence="2">
    <location>
        <begin position="255"/>
        <end position="406"/>
    </location>
</feature>
<dbReference type="InterPro" id="IPR048503">
    <property type="entry name" value="NamZ_C"/>
</dbReference>
<dbReference type="InterPro" id="IPR008302">
    <property type="entry name" value="NamZ"/>
</dbReference>
<dbReference type="RefSeq" id="WP_255134958.1">
    <property type="nucleotide sequence ID" value="NZ_JANDBC010000002.1"/>
</dbReference>
<dbReference type="Pfam" id="PF20732">
    <property type="entry name" value="NamZ_C"/>
    <property type="match status" value="1"/>
</dbReference>
<dbReference type="Proteomes" id="UP001139125">
    <property type="component" value="Unassembled WGS sequence"/>
</dbReference>
<dbReference type="Gene3D" id="3.90.1150.140">
    <property type="match status" value="1"/>
</dbReference>
<protein>
    <submittedName>
        <fullName evidence="3">DUF1343 domain-containing protein</fullName>
    </submittedName>
</protein>
<keyword evidence="4" id="KW-1185">Reference proteome</keyword>
<comment type="caution">
    <text evidence="3">The sequence shown here is derived from an EMBL/GenBank/DDBJ whole genome shotgun (WGS) entry which is preliminary data.</text>
</comment>
<sequence length="406" mass="45265">MKNNYFLIFLSLILLGCYSQQPQTVRTVKTGAEVLLDEHLTELAGKRIGLVMNPTSRVDGVHMVDTLLSLGVNVTALFAAEHGFRGEAGAGEQIRDGVDQETGLPVFSLYGSTKKPTLEMLQGVDLLLFDLPDMGVRFYTYNSTMGLVMESIAENDKELWILDRPNPLGGNYVAGWILREEYKSFVGSYPMPIAYGMTMGEIARMAVGEQWLDLPAEPNYKVIKTSGWKRDMRWPDTGLPWFAPSPNLPAFEHAFVYPGTVIFEGTNLSEGRGTADPFLTIGAPGFGFKPEELEELEVKHSVGLDPVTFTPQSIPGKAIHPKHEGQECTGIRISFQGNYDKTDPVRLGLDLLKFAQAHTPNFEMKAFANKLYGIDLKSIIENKEEIPSWQAEVEAFKEQRTPYLLY</sequence>
<dbReference type="EMBL" id="JANDBC010000002">
    <property type="protein sequence ID" value="MCP9292084.1"/>
    <property type="molecule type" value="Genomic_DNA"/>
</dbReference>
<evidence type="ECO:0000259" key="1">
    <source>
        <dbReference type="Pfam" id="PF07075"/>
    </source>
</evidence>
<dbReference type="InterPro" id="IPR048502">
    <property type="entry name" value="NamZ_N"/>
</dbReference>
<dbReference type="PANTHER" id="PTHR42915">
    <property type="entry name" value="HYPOTHETICAL 460 KDA PROTEIN IN FEUA-SIGW INTERGENIC REGION [PRECURSOR]"/>
    <property type="match status" value="1"/>
</dbReference>
<dbReference type="Gene3D" id="3.40.50.12170">
    <property type="entry name" value="Uncharacterised protein PF07075, DUF1343"/>
    <property type="match status" value="1"/>
</dbReference>
<reference evidence="3" key="1">
    <citation type="submission" date="2022-06" db="EMBL/GenBank/DDBJ databases">
        <title>Gracilimonas sp. CAU 1638 isolated from sea sediment.</title>
        <authorList>
            <person name="Kim W."/>
        </authorList>
    </citation>
    <scope>NUCLEOTIDE SEQUENCE</scope>
    <source>
        <strain evidence="3">CAU 1638</strain>
    </source>
</reference>